<organism evidence="2 4">
    <name type="scientific">Didymodactylos carnosus</name>
    <dbReference type="NCBI Taxonomy" id="1234261"/>
    <lineage>
        <taxon>Eukaryota</taxon>
        <taxon>Metazoa</taxon>
        <taxon>Spiralia</taxon>
        <taxon>Gnathifera</taxon>
        <taxon>Rotifera</taxon>
        <taxon>Eurotatoria</taxon>
        <taxon>Bdelloidea</taxon>
        <taxon>Philodinida</taxon>
        <taxon>Philodinidae</taxon>
        <taxon>Didymodactylos</taxon>
    </lineage>
</organism>
<evidence type="ECO:0000313" key="4">
    <source>
        <dbReference type="Proteomes" id="UP000663829"/>
    </source>
</evidence>
<feature type="region of interest" description="Disordered" evidence="1">
    <location>
        <begin position="41"/>
        <end position="76"/>
    </location>
</feature>
<proteinExistence type="predicted"/>
<dbReference type="Proteomes" id="UP000663829">
    <property type="component" value="Unassembled WGS sequence"/>
</dbReference>
<protein>
    <submittedName>
        <fullName evidence="2">Uncharacterized protein</fullName>
    </submittedName>
</protein>
<evidence type="ECO:0000313" key="3">
    <source>
        <dbReference type="EMBL" id="CAF4423079.1"/>
    </source>
</evidence>
<gene>
    <name evidence="2" type="ORF">GPM918_LOCUS39797</name>
    <name evidence="3" type="ORF">SRO942_LOCUS40700</name>
</gene>
<evidence type="ECO:0000256" key="1">
    <source>
        <dbReference type="SAM" id="MobiDB-lite"/>
    </source>
</evidence>
<feature type="region of interest" description="Disordered" evidence="1">
    <location>
        <begin position="1"/>
        <end position="27"/>
    </location>
</feature>
<keyword evidence="4" id="KW-1185">Reference proteome</keyword>
<comment type="caution">
    <text evidence="2">The sequence shown here is derived from an EMBL/GenBank/DDBJ whole genome shotgun (WGS) entry which is preliminary data.</text>
</comment>
<dbReference type="Proteomes" id="UP000681722">
    <property type="component" value="Unassembled WGS sequence"/>
</dbReference>
<dbReference type="AlphaFoldDB" id="A0A815XTY5"/>
<evidence type="ECO:0000313" key="2">
    <source>
        <dbReference type="EMBL" id="CAF1561563.1"/>
    </source>
</evidence>
<dbReference type="EMBL" id="CAJNOQ010028434">
    <property type="protein sequence ID" value="CAF1561563.1"/>
    <property type="molecule type" value="Genomic_DNA"/>
</dbReference>
<dbReference type="EMBL" id="CAJOBC010094191">
    <property type="protein sequence ID" value="CAF4423079.1"/>
    <property type="molecule type" value="Genomic_DNA"/>
</dbReference>
<feature type="compositionally biased region" description="Polar residues" evidence="1">
    <location>
        <begin position="48"/>
        <end position="57"/>
    </location>
</feature>
<name>A0A815XTY5_9BILA</name>
<feature type="compositionally biased region" description="Basic and acidic residues" evidence="1">
    <location>
        <begin position="1"/>
        <end position="23"/>
    </location>
</feature>
<accession>A0A815XTY5</accession>
<reference evidence="2" key="1">
    <citation type="submission" date="2021-02" db="EMBL/GenBank/DDBJ databases">
        <authorList>
            <person name="Nowell W R."/>
        </authorList>
    </citation>
    <scope>NUCLEOTIDE SEQUENCE</scope>
</reference>
<dbReference type="OrthoDB" id="10027305at2759"/>
<sequence>MTSSEKPLDGIPKEHQQDSRNASEQEYAIIAEKTATAITAQGQALPVANNTSSTSNHAPPPEQQQPSSKRQYPSRGRCRMFFPSFGRMGFETVKMSDELPPIETIREMIDYETRIRLSKPIQELMDMYHMDETAVTFMHDLIQQHVVDYYGYHDVNALRTALHRFPDEPAVKAAFYVKHNKVTQGLINQGQCVRDVDLFTLEGHPTTLFSQIPTDQPLVLLAGSIS</sequence>